<dbReference type="SMART" id="SM00066">
    <property type="entry name" value="GAL4"/>
    <property type="match status" value="1"/>
</dbReference>
<dbReference type="Proteomes" id="UP000803884">
    <property type="component" value="Unassembled WGS sequence"/>
</dbReference>
<dbReference type="EMBL" id="JAAQHG020000011">
    <property type="protein sequence ID" value="KAL1587308.1"/>
    <property type="molecule type" value="Genomic_DNA"/>
</dbReference>
<dbReference type="InterPro" id="IPR036864">
    <property type="entry name" value="Zn2-C6_fun-type_DNA-bd_sf"/>
</dbReference>
<dbReference type="PROSITE" id="PS50048">
    <property type="entry name" value="ZN2_CY6_FUNGAL_2"/>
    <property type="match status" value="1"/>
</dbReference>
<evidence type="ECO:0000313" key="5">
    <source>
        <dbReference type="Proteomes" id="UP000803884"/>
    </source>
</evidence>
<dbReference type="GeneID" id="96005673"/>
<dbReference type="InterPro" id="IPR001138">
    <property type="entry name" value="Zn2Cys6_DnaBD"/>
</dbReference>
<feature type="compositionally biased region" description="Polar residues" evidence="2">
    <location>
        <begin position="242"/>
        <end position="253"/>
    </location>
</feature>
<reference evidence="4 5" key="1">
    <citation type="journal article" date="2020" name="Microbiol. Resour. Announc.">
        <title>Draft Genome Sequence of a Cladosporium Species Isolated from the Mesophotic Ascidian Didemnum maculosum.</title>
        <authorList>
            <person name="Gioti A."/>
            <person name="Siaperas R."/>
            <person name="Nikolaivits E."/>
            <person name="Le Goff G."/>
            <person name="Ouazzani J."/>
            <person name="Kotoulas G."/>
            <person name="Topakas E."/>
        </authorList>
    </citation>
    <scope>NUCLEOTIDE SEQUENCE [LARGE SCALE GENOMIC DNA]</scope>
    <source>
        <strain evidence="4 5">TM138-S3</strain>
    </source>
</reference>
<keyword evidence="1" id="KW-0539">Nucleus</keyword>
<feature type="region of interest" description="Disordered" evidence="2">
    <location>
        <begin position="164"/>
        <end position="254"/>
    </location>
</feature>
<proteinExistence type="predicted"/>
<comment type="caution">
    <text evidence="4">The sequence shown here is derived from an EMBL/GenBank/DDBJ whole genome shotgun (WGS) entry which is preliminary data.</text>
</comment>
<name>A0AB34KRG8_9PEZI</name>
<dbReference type="RefSeq" id="XP_069230413.1">
    <property type="nucleotide sequence ID" value="XM_069372835.1"/>
</dbReference>
<feature type="domain" description="Zn(2)-C6 fungal-type" evidence="3">
    <location>
        <begin position="34"/>
        <end position="63"/>
    </location>
</feature>
<sequence length="353" mass="39185">MSPTPMSPINKHAHPARASSHDSTEGIRKRVCKACDRCRLKKSKCDGSSPCSRCKADNAICVFGERKRSHDKHYPKGYVEMLEQQQGQLVSGLKEMYHRLQKASAWDGPALDESTGQPLTHDILLALDLLEPKHDDSGEHEAFEENTEKLQARMIAEGAGFAHRRGSFSSDSEHSHNDRPKISPRQETPVQPKPSMFKDSFNFASTASSPLTQSPISVSKPFSPQRSHANQPSIAARPSLQMPPTTTPSSSYADPQLYAPEWAQALQDMHEPAQPYRNKYAMQEADYDTLLNPTWDPSQLPIDSFPQFFPYSAQLGGGNPFAPNGLADMSDLGPLDGMDLDFSKFVQQQEVMT</sequence>
<organism evidence="4 5">
    <name type="scientific">Cladosporium halotolerans</name>
    <dbReference type="NCBI Taxonomy" id="1052096"/>
    <lineage>
        <taxon>Eukaryota</taxon>
        <taxon>Fungi</taxon>
        <taxon>Dikarya</taxon>
        <taxon>Ascomycota</taxon>
        <taxon>Pezizomycotina</taxon>
        <taxon>Dothideomycetes</taxon>
        <taxon>Dothideomycetidae</taxon>
        <taxon>Cladosporiales</taxon>
        <taxon>Cladosporiaceae</taxon>
        <taxon>Cladosporium</taxon>
    </lineage>
</organism>
<protein>
    <recommendedName>
        <fullName evidence="3">Zn(2)-C6 fungal-type domain-containing protein</fullName>
    </recommendedName>
</protein>
<evidence type="ECO:0000256" key="2">
    <source>
        <dbReference type="SAM" id="MobiDB-lite"/>
    </source>
</evidence>
<evidence type="ECO:0000313" key="4">
    <source>
        <dbReference type="EMBL" id="KAL1587308.1"/>
    </source>
</evidence>
<dbReference type="Gene3D" id="4.10.240.10">
    <property type="entry name" value="Zn(2)-C6 fungal-type DNA-binding domain"/>
    <property type="match status" value="1"/>
</dbReference>
<dbReference type="PANTHER" id="PTHR47655">
    <property type="entry name" value="QUINIC ACID UTILIZATION ACTIVATOR"/>
    <property type="match status" value="1"/>
</dbReference>
<feature type="region of interest" description="Disordered" evidence="2">
    <location>
        <begin position="1"/>
        <end position="26"/>
    </location>
</feature>
<dbReference type="Pfam" id="PF00172">
    <property type="entry name" value="Zn_clus"/>
    <property type="match status" value="1"/>
</dbReference>
<dbReference type="SUPFAM" id="SSF57701">
    <property type="entry name" value="Zn2/Cys6 DNA-binding domain"/>
    <property type="match status" value="1"/>
</dbReference>
<feature type="compositionally biased region" description="Polar residues" evidence="2">
    <location>
        <begin position="202"/>
        <end position="233"/>
    </location>
</feature>
<evidence type="ECO:0000259" key="3">
    <source>
        <dbReference type="PROSITE" id="PS50048"/>
    </source>
</evidence>
<dbReference type="GO" id="GO:0000981">
    <property type="term" value="F:DNA-binding transcription factor activity, RNA polymerase II-specific"/>
    <property type="evidence" value="ECO:0007669"/>
    <property type="project" value="InterPro"/>
</dbReference>
<dbReference type="GO" id="GO:0008270">
    <property type="term" value="F:zinc ion binding"/>
    <property type="evidence" value="ECO:0007669"/>
    <property type="project" value="InterPro"/>
</dbReference>
<evidence type="ECO:0000256" key="1">
    <source>
        <dbReference type="ARBA" id="ARBA00023242"/>
    </source>
</evidence>
<gene>
    <name evidence="4" type="ORF">WHR41_04229</name>
</gene>
<dbReference type="InterPro" id="IPR052783">
    <property type="entry name" value="Metabolic/Drug-Res_Regulator"/>
</dbReference>
<feature type="compositionally biased region" description="Basic and acidic residues" evidence="2">
    <location>
        <begin position="171"/>
        <end position="181"/>
    </location>
</feature>
<dbReference type="PANTHER" id="PTHR47655:SF3">
    <property type="entry name" value="ZN(II)2CYS6 TRANSCRIPTION FACTOR (EUROFUNG)"/>
    <property type="match status" value="1"/>
</dbReference>
<dbReference type="AlphaFoldDB" id="A0AB34KRG8"/>
<accession>A0AB34KRG8</accession>
<keyword evidence="5" id="KW-1185">Reference proteome</keyword>
<dbReference type="PROSITE" id="PS00463">
    <property type="entry name" value="ZN2_CY6_FUNGAL_1"/>
    <property type="match status" value="1"/>
</dbReference>
<dbReference type="CDD" id="cd00067">
    <property type="entry name" value="GAL4"/>
    <property type="match status" value="1"/>
</dbReference>